<dbReference type="RefSeq" id="WP_058963825.1">
    <property type="nucleotide sequence ID" value="NZ_CABKVM010000015.1"/>
</dbReference>
<feature type="transmembrane region" description="Helical" evidence="1">
    <location>
        <begin position="143"/>
        <end position="169"/>
    </location>
</feature>
<evidence type="ECO:0008006" key="4">
    <source>
        <dbReference type="Google" id="ProtNLM"/>
    </source>
</evidence>
<dbReference type="PANTHER" id="PTHR36111:SF2">
    <property type="entry name" value="INNER MEMBRANE PROTEIN"/>
    <property type="match status" value="1"/>
</dbReference>
<dbReference type="PANTHER" id="PTHR36111">
    <property type="entry name" value="INNER MEMBRANE PROTEIN-RELATED"/>
    <property type="match status" value="1"/>
</dbReference>
<dbReference type="EMBL" id="SLUM01000035">
    <property type="protein sequence ID" value="TCL53397.1"/>
    <property type="molecule type" value="Genomic_DNA"/>
</dbReference>
<organism evidence="2 3">
    <name type="scientific">Allofournierella massiliensis</name>
    <dbReference type="NCBI Taxonomy" id="1650663"/>
    <lineage>
        <taxon>Bacteria</taxon>
        <taxon>Bacillati</taxon>
        <taxon>Bacillota</taxon>
        <taxon>Clostridia</taxon>
        <taxon>Eubacteriales</taxon>
        <taxon>Oscillospiraceae</taxon>
        <taxon>Allofournierella</taxon>
    </lineage>
</organism>
<feature type="transmembrane region" description="Helical" evidence="1">
    <location>
        <begin position="181"/>
        <end position="203"/>
    </location>
</feature>
<protein>
    <recommendedName>
        <fullName evidence="4">Membrane protein YdfK</fullName>
    </recommendedName>
</protein>
<accession>A0A4R1QJU0</accession>
<proteinExistence type="predicted"/>
<evidence type="ECO:0000313" key="3">
    <source>
        <dbReference type="Proteomes" id="UP000295184"/>
    </source>
</evidence>
<keyword evidence="1" id="KW-0472">Membrane</keyword>
<feature type="transmembrane region" description="Helical" evidence="1">
    <location>
        <begin position="103"/>
        <end position="123"/>
    </location>
</feature>
<evidence type="ECO:0000313" key="2">
    <source>
        <dbReference type="EMBL" id="TCL53397.1"/>
    </source>
</evidence>
<dbReference type="OrthoDB" id="9797976at2"/>
<evidence type="ECO:0000256" key="1">
    <source>
        <dbReference type="SAM" id="Phobius"/>
    </source>
</evidence>
<keyword evidence="1" id="KW-1133">Transmembrane helix</keyword>
<dbReference type="STRING" id="1650663.GCA_001486665_01377"/>
<gene>
    <name evidence="2" type="ORF">EDD77_1353</name>
</gene>
<name>A0A4R1QJU0_9FIRM</name>
<comment type="caution">
    <text evidence="2">The sequence shown here is derived from an EMBL/GenBank/DDBJ whole genome shotgun (WGS) entry which is preliminary data.</text>
</comment>
<dbReference type="Proteomes" id="UP000295184">
    <property type="component" value="Unassembled WGS sequence"/>
</dbReference>
<dbReference type="InterPro" id="IPR007563">
    <property type="entry name" value="DUF554"/>
</dbReference>
<feature type="transmembrane region" description="Helical" evidence="1">
    <location>
        <begin position="59"/>
        <end position="82"/>
    </location>
</feature>
<dbReference type="Pfam" id="PF04474">
    <property type="entry name" value="DUF554"/>
    <property type="match status" value="1"/>
</dbReference>
<dbReference type="AlphaFoldDB" id="A0A4R1QJU0"/>
<sequence length="230" mass="23250">MIGTIANTATILAGSLVGSRLKSGLGEKYKEALMNGMGLAATLLGVNSVVQAMPESRYSVLFIVSLAVGGVLGTAISLDTLFQKAVNRLPLAGGSELGKGLSTAILLFCAGTLSILGPMESALKGDNTYLFTNAVLDGITSTVLASTFGIGIALAALVLFCWQGAIYLLAGAIAPYVTSDLLTELSLVGGALIFSSGLGILGIKQIKTLNYLPALAVSAAAVVVLQALGL</sequence>
<keyword evidence="1" id="KW-0812">Transmembrane</keyword>
<feature type="transmembrane region" description="Helical" evidence="1">
    <location>
        <begin position="209"/>
        <end position="228"/>
    </location>
</feature>
<reference evidence="2 3" key="1">
    <citation type="submission" date="2019-03" db="EMBL/GenBank/DDBJ databases">
        <title>Genomic Encyclopedia of Type Strains, Phase IV (KMG-IV): sequencing the most valuable type-strain genomes for metagenomic binning, comparative biology and taxonomic classification.</title>
        <authorList>
            <person name="Goeker M."/>
        </authorList>
    </citation>
    <scope>NUCLEOTIDE SEQUENCE [LARGE SCALE GENOMIC DNA]</scope>
    <source>
        <strain evidence="2 3">DSM 100451</strain>
    </source>
</reference>